<evidence type="ECO:0000313" key="4">
    <source>
        <dbReference type="Proteomes" id="UP000050794"/>
    </source>
</evidence>
<keyword evidence="2" id="KW-0472">Membrane</keyword>
<feature type="transmembrane region" description="Helical" evidence="2">
    <location>
        <begin position="134"/>
        <end position="157"/>
    </location>
</feature>
<evidence type="ECO:0000313" key="5">
    <source>
        <dbReference type="WBParaSite" id="TCNE_0000411801-mRNA-1"/>
    </source>
</evidence>
<reference evidence="3 4" key="2">
    <citation type="submission" date="2018-11" db="EMBL/GenBank/DDBJ databases">
        <authorList>
            <consortium name="Pathogen Informatics"/>
        </authorList>
    </citation>
    <scope>NUCLEOTIDE SEQUENCE [LARGE SCALE GENOMIC DNA]</scope>
</reference>
<protein>
    <submittedName>
        <fullName evidence="3 5">Uncharacterized protein</fullName>
    </submittedName>
</protein>
<reference evidence="5" key="1">
    <citation type="submission" date="2016-06" db="UniProtKB">
        <authorList>
            <consortium name="WormBaseParasite"/>
        </authorList>
    </citation>
    <scope>IDENTIFICATION</scope>
</reference>
<name>A0A183U6J8_TOXCA</name>
<evidence type="ECO:0000313" key="3">
    <source>
        <dbReference type="EMBL" id="VDM29835.1"/>
    </source>
</evidence>
<proteinExistence type="predicted"/>
<evidence type="ECO:0000256" key="2">
    <source>
        <dbReference type="SAM" id="Phobius"/>
    </source>
</evidence>
<dbReference type="AlphaFoldDB" id="A0A183U6J8"/>
<dbReference type="WBParaSite" id="TCNE_0000411801-mRNA-1">
    <property type="protein sequence ID" value="TCNE_0000411801-mRNA-1"/>
    <property type="gene ID" value="TCNE_0000411801"/>
</dbReference>
<sequence>MLNECDFDNPLREIDNGEEHRPRPLDSCMRNPFKRTRSPSPIPLMLRPVKAKLARIGKSYLQSSEEMNLQAKNSDSEKSLRTVSVCKPEEVITIPTESGTTTVDSLKSSRAVAKDEGRVAEQQRPNDFNKNDDLVSYLLPLLGPSYFFAFVFSNALIRRAYLQCVL</sequence>
<organism evidence="4 5">
    <name type="scientific">Toxocara canis</name>
    <name type="common">Canine roundworm</name>
    <dbReference type="NCBI Taxonomy" id="6265"/>
    <lineage>
        <taxon>Eukaryota</taxon>
        <taxon>Metazoa</taxon>
        <taxon>Ecdysozoa</taxon>
        <taxon>Nematoda</taxon>
        <taxon>Chromadorea</taxon>
        <taxon>Rhabditida</taxon>
        <taxon>Spirurina</taxon>
        <taxon>Ascaridomorpha</taxon>
        <taxon>Ascaridoidea</taxon>
        <taxon>Toxocaridae</taxon>
        <taxon>Toxocara</taxon>
    </lineage>
</organism>
<keyword evidence="4" id="KW-1185">Reference proteome</keyword>
<keyword evidence="2" id="KW-1133">Transmembrane helix</keyword>
<evidence type="ECO:0000256" key="1">
    <source>
        <dbReference type="SAM" id="MobiDB-lite"/>
    </source>
</evidence>
<dbReference type="Proteomes" id="UP000050794">
    <property type="component" value="Unassembled WGS sequence"/>
</dbReference>
<feature type="region of interest" description="Disordered" evidence="1">
    <location>
        <begin position="1"/>
        <end position="42"/>
    </location>
</feature>
<dbReference type="EMBL" id="UYWY01006325">
    <property type="protein sequence ID" value="VDM29835.1"/>
    <property type="molecule type" value="Genomic_DNA"/>
</dbReference>
<gene>
    <name evidence="3" type="ORF">TCNE_LOCUS4118</name>
</gene>
<accession>A0A183U6J8</accession>
<feature type="compositionally biased region" description="Basic and acidic residues" evidence="1">
    <location>
        <begin position="9"/>
        <end position="24"/>
    </location>
</feature>
<keyword evidence="2" id="KW-0812">Transmembrane</keyword>